<gene>
    <name evidence="1" type="ORF">LTRI10_LOCUS18535</name>
</gene>
<dbReference type="PANTHER" id="PTHR47723">
    <property type="entry name" value="OS05G0353850 PROTEIN"/>
    <property type="match status" value="1"/>
</dbReference>
<name>A0AAV2DT33_9ROSI</name>
<reference evidence="1 2" key="1">
    <citation type="submission" date="2024-04" db="EMBL/GenBank/DDBJ databases">
        <authorList>
            <person name="Fracassetti M."/>
        </authorList>
    </citation>
    <scope>NUCLEOTIDE SEQUENCE [LARGE SCALE GENOMIC DNA]</scope>
</reference>
<dbReference type="AlphaFoldDB" id="A0AAV2DT33"/>
<accession>A0AAV2DT33</accession>
<evidence type="ECO:0000313" key="1">
    <source>
        <dbReference type="EMBL" id="CAL1376831.1"/>
    </source>
</evidence>
<proteinExistence type="predicted"/>
<dbReference type="CDD" id="cd06222">
    <property type="entry name" value="RNase_H_like"/>
    <property type="match status" value="1"/>
</dbReference>
<dbReference type="EMBL" id="OZ034816">
    <property type="protein sequence ID" value="CAL1376831.1"/>
    <property type="molecule type" value="Genomic_DNA"/>
</dbReference>
<organism evidence="1 2">
    <name type="scientific">Linum trigynum</name>
    <dbReference type="NCBI Taxonomy" id="586398"/>
    <lineage>
        <taxon>Eukaryota</taxon>
        <taxon>Viridiplantae</taxon>
        <taxon>Streptophyta</taxon>
        <taxon>Embryophyta</taxon>
        <taxon>Tracheophyta</taxon>
        <taxon>Spermatophyta</taxon>
        <taxon>Magnoliopsida</taxon>
        <taxon>eudicotyledons</taxon>
        <taxon>Gunneridae</taxon>
        <taxon>Pentapetalae</taxon>
        <taxon>rosids</taxon>
        <taxon>fabids</taxon>
        <taxon>Malpighiales</taxon>
        <taxon>Linaceae</taxon>
        <taxon>Linum</taxon>
    </lineage>
</organism>
<dbReference type="InterPro" id="IPR053151">
    <property type="entry name" value="RNase_H-like"/>
</dbReference>
<evidence type="ECO:0000313" key="2">
    <source>
        <dbReference type="Proteomes" id="UP001497516"/>
    </source>
</evidence>
<dbReference type="Proteomes" id="UP001497516">
    <property type="component" value="Chromosome 3"/>
</dbReference>
<keyword evidence="2" id="KW-1185">Reference proteome</keyword>
<sequence>MLAWITVVRTVMDMIVHHPSLPARTEELISWKPPPPPEWVTVNSDSSVHHESGSVATGGLIRDHLGHCIAAFTLNLRICLITRAELRGIVEGL</sequence>
<dbReference type="InterPro" id="IPR044730">
    <property type="entry name" value="RNase_H-like_dom_plant"/>
</dbReference>
<dbReference type="PANTHER" id="PTHR47723:SF13">
    <property type="entry name" value="PUTATIVE-RELATED"/>
    <property type="match status" value="1"/>
</dbReference>
<evidence type="ECO:0008006" key="3">
    <source>
        <dbReference type="Google" id="ProtNLM"/>
    </source>
</evidence>
<protein>
    <recommendedName>
        <fullName evidence="3">RNase H type-1 domain-containing protein</fullName>
    </recommendedName>
</protein>